<comment type="subcellular location">
    <subcellularLocation>
        <location evidence="1">Membrane</location>
        <topology evidence="1">Multi-pass membrane protein</topology>
    </subcellularLocation>
</comment>
<evidence type="ECO:0000259" key="7">
    <source>
        <dbReference type="PROSITE" id="PS50850"/>
    </source>
</evidence>
<comment type="caution">
    <text evidence="8">The sequence shown here is derived from an EMBL/GenBank/DDBJ whole genome shotgun (WGS) entry which is preliminary data.</text>
</comment>
<feature type="transmembrane region" description="Helical" evidence="6">
    <location>
        <begin position="451"/>
        <end position="472"/>
    </location>
</feature>
<dbReference type="PANTHER" id="PTHR23502:SF60">
    <property type="entry name" value="MAJOR FACILITATOR SUPERFAMILY (MFS) PROFILE DOMAIN-CONTAINING PROTEIN-RELATED"/>
    <property type="match status" value="1"/>
</dbReference>
<feature type="transmembrane region" description="Helical" evidence="6">
    <location>
        <begin position="111"/>
        <end position="128"/>
    </location>
</feature>
<evidence type="ECO:0000256" key="2">
    <source>
        <dbReference type="ARBA" id="ARBA00022692"/>
    </source>
</evidence>
<dbReference type="GO" id="GO:0022857">
    <property type="term" value="F:transmembrane transporter activity"/>
    <property type="evidence" value="ECO:0007669"/>
    <property type="project" value="InterPro"/>
</dbReference>
<dbReference type="EMBL" id="QJNU01001576">
    <property type="protein sequence ID" value="RYO74891.1"/>
    <property type="molecule type" value="Genomic_DNA"/>
</dbReference>
<feature type="transmembrane region" description="Helical" evidence="6">
    <location>
        <begin position="304"/>
        <end position="323"/>
    </location>
</feature>
<evidence type="ECO:0000256" key="4">
    <source>
        <dbReference type="ARBA" id="ARBA00023136"/>
    </source>
</evidence>
<accession>A0A4Q4SUY3</accession>
<proteinExistence type="predicted"/>
<feature type="compositionally biased region" description="Polar residues" evidence="5">
    <location>
        <begin position="28"/>
        <end position="38"/>
    </location>
</feature>
<reference evidence="8 9" key="1">
    <citation type="submission" date="2018-06" db="EMBL/GenBank/DDBJ databases">
        <title>Complete Genomes of Monosporascus.</title>
        <authorList>
            <person name="Robinson A.J."/>
            <person name="Natvig D.O."/>
        </authorList>
    </citation>
    <scope>NUCLEOTIDE SEQUENCE [LARGE SCALE GENOMIC DNA]</scope>
    <source>
        <strain evidence="8 9">CBS 110550</strain>
    </source>
</reference>
<feature type="transmembrane region" description="Helical" evidence="6">
    <location>
        <begin position="343"/>
        <end position="363"/>
    </location>
</feature>
<dbReference type="InterPro" id="IPR020846">
    <property type="entry name" value="MFS_dom"/>
</dbReference>
<dbReference type="InterPro" id="IPR036259">
    <property type="entry name" value="MFS_trans_sf"/>
</dbReference>
<feature type="domain" description="Major facilitator superfamily (MFS) profile" evidence="7">
    <location>
        <begin position="73"/>
        <end position="506"/>
    </location>
</feature>
<sequence>MQITQEAVQAALRKGLDPEAQTPEALTPESQTPESQTPIVKLEDDADPNLVTWDGPDDVENPKSWAFAVRWRLTIIASAFSFISPVSTSMTAPALGAIGEELHMDQEFERFLSLSIFILASAFGPFLAGPLSEMYGRRPVLQLFNLFYLCFNTACGFAMTGQQLIVCRFFAGFGGSAATVIGAGILGDVWNTEERGLSVSIYTLGTLLGPTIGPLCGGFITQYSSWRWTFWAISIANACIQVVATLFFRETFAPVLLGRKAARLRKETGNPDLHTKWQRPDRTFTKLALTAVARPFMLLTTQPILQVLALYIAYVFGLTYLALSTFPILWTTQYEMPISIAGLNYLALAIGYIIGTQICTRLIDVVYKRLKETRGKGTGQPEYRLPLLLPGALMIPIGLFWYGWSAQNHFHWIMPDIGIAIFGAGVKFALQCTQLYALDVYPTYAASASAASMFVRSLAGFAFPLFAPYLYLSLQFGWGNTLLALVALVLGVPAPFFLWYFGPSLRRRSPYAAG</sequence>
<dbReference type="Pfam" id="PF07690">
    <property type="entry name" value="MFS_1"/>
    <property type="match status" value="1"/>
</dbReference>
<dbReference type="CDD" id="cd17323">
    <property type="entry name" value="MFS_Tpo1_MDR_like"/>
    <property type="match status" value="1"/>
</dbReference>
<feature type="transmembrane region" description="Helical" evidence="6">
    <location>
        <begin position="228"/>
        <end position="248"/>
    </location>
</feature>
<keyword evidence="9" id="KW-1185">Reference proteome</keyword>
<evidence type="ECO:0000313" key="8">
    <source>
        <dbReference type="EMBL" id="RYO74891.1"/>
    </source>
</evidence>
<dbReference type="Proteomes" id="UP000293360">
    <property type="component" value="Unassembled WGS sequence"/>
</dbReference>
<keyword evidence="3 6" id="KW-1133">Transmembrane helix</keyword>
<evidence type="ECO:0000256" key="3">
    <source>
        <dbReference type="ARBA" id="ARBA00022989"/>
    </source>
</evidence>
<evidence type="ECO:0000256" key="5">
    <source>
        <dbReference type="SAM" id="MobiDB-lite"/>
    </source>
</evidence>
<feature type="transmembrane region" description="Helical" evidence="6">
    <location>
        <begin position="73"/>
        <end position="99"/>
    </location>
</feature>
<feature type="transmembrane region" description="Helical" evidence="6">
    <location>
        <begin position="165"/>
        <end position="187"/>
    </location>
</feature>
<gene>
    <name evidence="8" type="ORF">DL764_010669</name>
</gene>
<dbReference type="FunFam" id="1.20.1250.20:FF:000011">
    <property type="entry name" value="MFS multidrug transporter, putative"/>
    <property type="match status" value="1"/>
</dbReference>
<feature type="transmembrane region" description="Helical" evidence="6">
    <location>
        <begin position="383"/>
        <end position="404"/>
    </location>
</feature>
<dbReference type="SUPFAM" id="SSF103473">
    <property type="entry name" value="MFS general substrate transporter"/>
    <property type="match status" value="1"/>
</dbReference>
<dbReference type="STRING" id="155417.A0A4Q4SUY3"/>
<evidence type="ECO:0000256" key="6">
    <source>
        <dbReference type="SAM" id="Phobius"/>
    </source>
</evidence>
<evidence type="ECO:0000313" key="9">
    <source>
        <dbReference type="Proteomes" id="UP000293360"/>
    </source>
</evidence>
<dbReference type="InterPro" id="IPR011701">
    <property type="entry name" value="MFS"/>
</dbReference>
<evidence type="ECO:0000256" key="1">
    <source>
        <dbReference type="ARBA" id="ARBA00004141"/>
    </source>
</evidence>
<feature type="transmembrane region" description="Helical" evidence="6">
    <location>
        <begin position="478"/>
        <end position="501"/>
    </location>
</feature>
<keyword evidence="2 6" id="KW-0812">Transmembrane</keyword>
<dbReference type="AlphaFoldDB" id="A0A4Q4SUY3"/>
<dbReference type="PANTHER" id="PTHR23502">
    <property type="entry name" value="MAJOR FACILITATOR SUPERFAMILY"/>
    <property type="match status" value="1"/>
</dbReference>
<dbReference type="GO" id="GO:0016020">
    <property type="term" value="C:membrane"/>
    <property type="evidence" value="ECO:0007669"/>
    <property type="project" value="UniProtKB-SubCell"/>
</dbReference>
<feature type="transmembrane region" description="Helical" evidence="6">
    <location>
        <begin position="199"/>
        <end position="222"/>
    </location>
</feature>
<protein>
    <recommendedName>
        <fullName evidence="7">Major facilitator superfamily (MFS) profile domain-containing protein</fullName>
    </recommendedName>
</protein>
<dbReference type="PROSITE" id="PS50850">
    <property type="entry name" value="MFS"/>
    <property type="match status" value="1"/>
</dbReference>
<keyword evidence="4 6" id="KW-0472">Membrane</keyword>
<dbReference type="Gene3D" id="1.20.1250.20">
    <property type="entry name" value="MFS general substrate transporter like domains"/>
    <property type="match status" value="1"/>
</dbReference>
<feature type="transmembrane region" description="Helical" evidence="6">
    <location>
        <begin position="140"/>
        <end position="159"/>
    </location>
</feature>
<organism evidence="8 9">
    <name type="scientific">Monosporascus ibericus</name>
    <dbReference type="NCBI Taxonomy" id="155417"/>
    <lineage>
        <taxon>Eukaryota</taxon>
        <taxon>Fungi</taxon>
        <taxon>Dikarya</taxon>
        <taxon>Ascomycota</taxon>
        <taxon>Pezizomycotina</taxon>
        <taxon>Sordariomycetes</taxon>
        <taxon>Xylariomycetidae</taxon>
        <taxon>Xylariales</taxon>
        <taxon>Xylariales incertae sedis</taxon>
        <taxon>Monosporascus</taxon>
    </lineage>
</organism>
<name>A0A4Q4SUY3_9PEZI</name>
<feature type="transmembrane region" description="Helical" evidence="6">
    <location>
        <begin position="410"/>
        <end position="430"/>
    </location>
</feature>
<dbReference type="OrthoDB" id="6770063at2759"/>
<feature type="region of interest" description="Disordered" evidence="5">
    <location>
        <begin position="1"/>
        <end position="47"/>
    </location>
</feature>